<dbReference type="EMBL" id="NKHF01000050">
    <property type="protein sequence ID" value="PCK31612.1"/>
    <property type="molecule type" value="Genomic_DNA"/>
</dbReference>
<evidence type="ECO:0000313" key="2">
    <source>
        <dbReference type="EMBL" id="PCK31612.1"/>
    </source>
</evidence>
<proteinExistence type="predicted"/>
<evidence type="ECO:0008006" key="4">
    <source>
        <dbReference type="Google" id="ProtNLM"/>
    </source>
</evidence>
<organism evidence="2 3">
    <name type="scientific">Pseudoalteromonas piscicida</name>
    <dbReference type="NCBI Taxonomy" id="43662"/>
    <lineage>
        <taxon>Bacteria</taxon>
        <taxon>Pseudomonadati</taxon>
        <taxon>Pseudomonadota</taxon>
        <taxon>Gammaproteobacteria</taxon>
        <taxon>Alteromonadales</taxon>
        <taxon>Pseudoalteromonadaceae</taxon>
        <taxon>Pseudoalteromonas</taxon>
    </lineage>
</organism>
<protein>
    <recommendedName>
        <fullName evidence="4">Porin</fullName>
    </recommendedName>
</protein>
<comment type="caution">
    <text evidence="2">The sequence shown here is derived from an EMBL/GenBank/DDBJ whole genome shotgun (WGS) entry which is preliminary data.</text>
</comment>
<reference evidence="3" key="1">
    <citation type="journal article" date="2019" name="Genome Announc.">
        <title>Draft Genome Sequence of Pseudoalteromonas piscicida Strain 36Y ROTHPW, an Hypersaline Seawater Isolate from the South Coast of Sonora, Mexico.</title>
        <authorList>
            <person name="Sanchez-Diaz R."/>
            <person name="Molina-Garza Z.J."/>
            <person name="Cruz-Suarez L.E."/>
            <person name="Selvin J."/>
            <person name="Kiran G.S."/>
            <person name="Ibarra-Gamez J.C."/>
            <person name="Gomez-Gil B."/>
            <person name="Galaviz-Silva L."/>
        </authorList>
    </citation>
    <scope>NUCLEOTIDE SEQUENCE [LARGE SCALE GENOMIC DNA]</scope>
    <source>
        <strain evidence="3">36Y_RITHPW</strain>
    </source>
</reference>
<accession>A0A2A5JQ70</accession>
<feature type="signal peptide" evidence="1">
    <location>
        <begin position="1"/>
        <end position="22"/>
    </location>
</feature>
<dbReference type="OrthoDB" id="7531957at2"/>
<dbReference type="RefSeq" id="WP_099642168.1">
    <property type="nucleotide sequence ID" value="NZ_NKHF01000050.1"/>
</dbReference>
<feature type="chain" id="PRO_5012427232" description="Porin" evidence="1">
    <location>
        <begin position="23"/>
        <end position="413"/>
    </location>
</feature>
<evidence type="ECO:0000313" key="3">
    <source>
        <dbReference type="Proteomes" id="UP000228621"/>
    </source>
</evidence>
<keyword evidence="1" id="KW-0732">Signal</keyword>
<evidence type="ECO:0000256" key="1">
    <source>
        <dbReference type="SAM" id="SignalP"/>
    </source>
</evidence>
<keyword evidence="3" id="KW-1185">Reference proteome</keyword>
<dbReference type="SUPFAM" id="SSF56935">
    <property type="entry name" value="Porins"/>
    <property type="match status" value="1"/>
</dbReference>
<dbReference type="Proteomes" id="UP000228621">
    <property type="component" value="Unassembled WGS sequence"/>
</dbReference>
<dbReference type="AlphaFoldDB" id="A0A2A5JQ70"/>
<name>A0A2A5JQ70_PSEO7</name>
<gene>
    <name evidence="2" type="ORF">CEX98_11235</name>
</gene>
<sequence>MTSTIIKLTSLLALFAIGESGAVEVSGHGQLQAMWQQDDNRKAWYQPGWGVTRFGKGESDLMLSRGAIDWRLDFDSAWFLHGVMQYVPDPDDKLGFTELYLQYRTLPSNGRRFIVRVGGFYPKFSIENPDIGWSSPYNYQYSAINAWVGEEVRVFGTEIAIEQPSTRRSRGKGYKGVAGVFKGNDPAGTLLAWRGFTVHDRQSVFNESIPFAAVESLNTPQLQHQAQYVEPFTEIDGRFGYYLGYHHDFSTRSAVNVYWYDNNGDPSKVNYRTGQYAWDTKFISAAWRYKLTVKIQLLLQGMAGNTAMGANRGVDNDFNSWFLLLTHKHNAWRFSVRAEQFKVIDKDDWQFDPNQSHGHAFTATAKYQINSNWLVGVEWLDLKTTVANRDAFNGKPKQTDRVWRLSAEYRFTL</sequence>